<gene>
    <name evidence="1" type="ORF">LOK49_LG05G02339</name>
</gene>
<name>A0ACC0HL22_9ERIC</name>
<keyword evidence="2" id="KW-1185">Reference proteome</keyword>
<accession>A0ACC0HL22</accession>
<reference evidence="1 2" key="1">
    <citation type="journal article" date="2022" name="Plant J.">
        <title>Chromosome-level genome of Camellia lanceoleosa provides a valuable resource for understanding genome evolution and self-incompatibility.</title>
        <authorList>
            <person name="Gong W."/>
            <person name="Xiao S."/>
            <person name="Wang L."/>
            <person name="Liao Z."/>
            <person name="Chang Y."/>
            <person name="Mo W."/>
            <person name="Hu G."/>
            <person name="Li W."/>
            <person name="Zhao G."/>
            <person name="Zhu H."/>
            <person name="Hu X."/>
            <person name="Ji K."/>
            <person name="Xiang X."/>
            <person name="Song Q."/>
            <person name="Yuan D."/>
            <person name="Jin S."/>
            <person name="Zhang L."/>
        </authorList>
    </citation>
    <scope>NUCLEOTIDE SEQUENCE [LARGE SCALE GENOMIC DNA]</scope>
    <source>
        <strain evidence="1">SQ_2022a</strain>
    </source>
</reference>
<dbReference type="EMBL" id="CM045761">
    <property type="protein sequence ID" value="KAI8013242.1"/>
    <property type="molecule type" value="Genomic_DNA"/>
</dbReference>
<dbReference type="Proteomes" id="UP001060215">
    <property type="component" value="Chromosome 4"/>
</dbReference>
<evidence type="ECO:0000313" key="2">
    <source>
        <dbReference type="Proteomes" id="UP001060215"/>
    </source>
</evidence>
<evidence type="ECO:0000313" key="1">
    <source>
        <dbReference type="EMBL" id="KAI8013242.1"/>
    </source>
</evidence>
<protein>
    <submittedName>
        <fullName evidence="1">Uncharacterized protein</fullName>
    </submittedName>
</protein>
<organism evidence="1 2">
    <name type="scientific">Camellia lanceoleosa</name>
    <dbReference type="NCBI Taxonomy" id="1840588"/>
    <lineage>
        <taxon>Eukaryota</taxon>
        <taxon>Viridiplantae</taxon>
        <taxon>Streptophyta</taxon>
        <taxon>Embryophyta</taxon>
        <taxon>Tracheophyta</taxon>
        <taxon>Spermatophyta</taxon>
        <taxon>Magnoliopsida</taxon>
        <taxon>eudicotyledons</taxon>
        <taxon>Gunneridae</taxon>
        <taxon>Pentapetalae</taxon>
        <taxon>asterids</taxon>
        <taxon>Ericales</taxon>
        <taxon>Theaceae</taxon>
        <taxon>Camellia</taxon>
    </lineage>
</organism>
<proteinExistence type="predicted"/>
<sequence length="115" mass="13076">MTNPPLSETLRPTETLEIENSLSLVPRVKLLLTIYRADHSVKPLDEWIELNLEGVKFRLIASIPKSDDFDGMRKEWEELNAFGNRGYSRSFRTTGSNFARTTGLAVMVSAIFLFP</sequence>
<comment type="caution">
    <text evidence="1">The sequence shown here is derived from an EMBL/GenBank/DDBJ whole genome shotgun (WGS) entry which is preliminary data.</text>
</comment>